<reference evidence="7" key="1">
    <citation type="journal article" date="2016" name="Insect Biochem. Mol. Biol.">
        <title>Multifaceted biological insights from a draft genome sequence of the tobacco hornworm moth, Manduca sexta.</title>
        <authorList>
            <person name="Kanost M.R."/>
            <person name="Arrese E.L."/>
            <person name="Cao X."/>
            <person name="Chen Y.R."/>
            <person name="Chellapilla S."/>
            <person name="Goldsmith M.R."/>
            <person name="Grosse-Wilde E."/>
            <person name="Heckel D.G."/>
            <person name="Herndon N."/>
            <person name="Jiang H."/>
            <person name="Papanicolaou A."/>
            <person name="Qu J."/>
            <person name="Soulages J.L."/>
            <person name="Vogel H."/>
            <person name="Walters J."/>
            <person name="Waterhouse R.M."/>
            <person name="Ahn S.J."/>
            <person name="Almeida F.C."/>
            <person name="An C."/>
            <person name="Aqrawi P."/>
            <person name="Bretschneider A."/>
            <person name="Bryant W.B."/>
            <person name="Bucks S."/>
            <person name="Chao H."/>
            <person name="Chevignon G."/>
            <person name="Christen J.M."/>
            <person name="Clarke D.F."/>
            <person name="Dittmer N.T."/>
            <person name="Ferguson L.C.F."/>
            <person name="Garavelou S."/>
            <person name="Gordon K.H.J."/>
            <person name="Gunaratna R.T."/>
            <person name="Han Y."/>
            <person name="Hauser F."/>
            <person name="He Y."/>
            <person name="Heidel-Fischer H."/>
            <person name="Hirsh A."/>
            <person name="Hu Y."/>
            <person name="Jiang H."/>
            <person name="Kalra D."/>
            <person name="Klinner C."/>
            <person name="Konig C."/>
            <person name="Kovar C."/>
            <person name="Kroll A.R."/>
            <person name="Kuwar S.S."/>
            <person name="Lee S.L."/>
            <person name="Lehman R."/>
            <person name="Li K."/>
            <person name="Li Z."/>
            <person name="Liang H."/>
            <person name="Lovelace S."/>
            <person name="Lu Z."/>
            <person name="Mansfield J.H."/>
            <person name="McCulloch K.J."/>
            <person name="Mathew T."/>
            <person name="Morton B."/>
            <person name="Muzny D.M."/>
            <person name="Neunemann D."/>
            <person name="Ongeri F."/>
            <person name="Pauchet Y."/>
            <person name="Pu L.L."/>
            <person name="Pyrousis I."/>
            <person name="Rao X.J."/>
            <person name="Redding A."/>
            <person name="Roesel C."/>
            <person name="Sanchez-Gracia A."/>
            <person name="Schaack S."/>
            <person name="Shukla A."/>
            <person name="Tetreau G."/>
            <person name="Wang Y."/>
            <person name="Xiong G.H."/>
            <person name="Traut W."/>
            <person name="Walsh T.K."/>
            <person name="Worley K.C."/>
            <person name="Wu D."/>
            <person name="Wu W."/>
            <person name="Wu Y.Q."/>
            <person name="Zhang X."/>
            <person name="Zou Z."/>
            <person name="Zucker H."/>
            <person name="Briscoe A.D."/>
            <person name="Burmester T."/>
            <person name="Clem R.J."/>
            <person name="Feyereisen R."/>
            <person name="Grimmelikhuijzen C.J.P."/>
            <person name="Hamodrakas S.J."/>
            <person name="Hansson B.S."/>
            <person name="Huguet E."/>
            <person name="Jermiin L.S."/>
            <person name="Lan Q."/>
            <person name="Lehman H.K."/>
            <person name="Lorenzen M."/>
            <person name="Merzendorfer H."/>
            <person name="Michalopoulos I."/>
            <person name="Morton D.B."/>
            <person name="Muthukrishnan S."/>
            <person name="Oakeshott J.G."/>
            <person name="Palmer W."/>
            <person name="Park Y."/>
            <person name="Passarelli A.L."/>
            <person name="Rozas J."/>
            <person name="Schwartz L.M."/>
            <person name="Smith W."/>
            <person name="Southgate A."/>
            <person name="Vilcinskas A."/>
            <person name="Vogt R."/>
            <person name="Wang P."/>
            <person name="Werren J."/>
            <person name="Yu X.Q."/>
            <person name="Zhou J.J."/>
            <person name="Brown S.J."/>
            <person name="Scherer S.E."/>
            <person name="Richards S."/>
            <person name="Blissard G.W."/>
        </authorList>
    </citation>
    <scope>NUCLEOTIDE SEQUENCE</scope>
</reference>
<accession>A0A921ZW77</accession>
<dbReference type="PANTHER" id="PTHR21411:SF0">
    <property type="entry name" value="REGULATORY PROTEIN ZESTE"/>
    <property type="match status" value="1"/>
</dbReference>
<evidence type="ECO:0000256" key="4">
    <source>
        <dbReference type="ARBA" id="ARBA00023163"/>
    </source>
</evidence>
<evidence type="ECO:0000313" key="8">
    <source>
        <dbReference type="Proteomes" id="UP000791440"/>
    </source>
</evidence>
<dbReference type="Proteomes" id="UP000791440">
    <property type="component" value="Unassembled WGS sequence"/>
</dbReference>
<organism evidence="7 8">
    <name type="scientific">Manduca sexta</name>
    <name type="common">Tobacco hawkmoth</name>
    <name type="synonym">Tobacco hornworm</name>
    <dbReference type="NCBI Taxonomy" id="7130"/>
    <lineage>
        <taxon>Eukaryota</taxon>
        <taxon>Metazoa</taxon>
        <taxon>Ecdysozoa</taxon>
        <taxon>Arthropoda</taxon>
        <taxon>Hexapoda</taxon>
        <taxon>Insecta</taxon>
        <taxon>Pterygota</taxon>
        <taxon>Neoptera</taxon>
        <taxon>Endopterygota</taxon>
        <taxon>Lepidoptera</taxon>
        <taxon>Glossata</taxon>
        <taxon>Ditrysia</taxon>
        <taxon>Bombycoidea</taxon>
        <taxon>Sphingidae</taxon>
        <taxon>Sphinginae</taxon>
        <taxon>Sphingini</taxon>
        <taxon>Manduca</taxon>
    </lineage>
</organism>
<protein>
    <recommendedName>
        <fullName evidence="2">Regulatory protein zeste</fullName>
    </recommendedName>
</protein>
<comment type="subunit">
    <text evidence="1">Self-associates forming complexes of several hundred monomers.</text>
</comment>
<dbReference type="AlphaFoldDB" id="A0A921ZW77"/>
<dbReference type="Pfam" id="PF13873">
    <property type="entry name" value="Myb_DNA-bind_5"/>
    <property type="match status" value="1"/>
</dbReference>
<keyword evidence="4" id="KW-0804">Transcription</keyword>
<dbReference type="PANTHER" id="PTHR21411">
    <property type="entry name" value="APONTIC"/>
    <property type="match status" value="1"/>
</dbReference>
<keyword evidence="3" id="KW-0805">Transcription regulation</keyword>
<comment type="function">
    <text evidence="5">Involved in transvection phenomena (= synapsis-dependent gene expression), where the synaptic pairing of chromosomes carrying genes with which zeste interacts influences the expression of these genes. Zeste binds to DNA and stimulates transcription from a nearby promoter.</text>
</comment>
<gene>
    <name evidence="7" type="ORF">O3G_MSEX014658</name>
</gene>
<keyword evidence="8" id="KW-1185">Reference proteome</keyword>
<evidence type="ECO:0000313" key="7">
    <source>
        <dbReference type="EMBL" id="KAG6464666.1"/>
    </source>
</evidence>
<proteinExistence type="predicted"/>
<evidence type="ECO:0000256" key="5">
    <source>
        <dbReference type="ARBA" id="ARBA00025466"/>
    </source>
</evidence>
<dbReference type="EMBL" id="JH669221">
    <property type="protein sequence ID" value="KAG6464666.1"/>
    <property type="molecule type" value="Genomic_DNA"/>
</dbReference>
<evidence type="ECO:0000256" key="2">
    <source>
        <dbReference type="ARBA" id="ARBA00016807"/>
    </source>
</evidence>
<evidence type="ECO:0000259" key="6">
    <source>
        <dbReference type="Pfam" id="PF13873"/>
    </source>
</evidence>
<comment type="caution">
    <text evidence="7">The sequence shown here is derived from an EMBL/GenBank/DDBJ whole genome shotgun (WGS) entry which is preliminary data.</text>
</comment>
<name>A0A921ZW77_MANSE</name>
<feature type="domain" description="Myb/SANT-like DNA-binding" evidence="6">
    <location>
        <begin position="42"/>
        <end position="121"/>
    </location>
</feature>
<reference evidence="7" key="2">
    <citation type="submission" date="2020-12" db="EMBL/GenBank/DDBJ databases">
        <authorList>
            <person name="Kanost M."/>
        </authorList>
    </citation>
    <scope>NUCLEOTIDE SEQUENCE</scope>
</reference>
<evidence type="ECO:0000256" key="3">
    <source>
        <dbReference type="ARBA" id="ARBA00023015"/>
    </source>
</evidence>
<sequence length="310" mass="35687">MWKPIILDVECIVCNKTLHKINHGPQHGTRDMGKVSTNRRLRTPNWSLEEKQYLLDLIKTRKDIVVTKNNNGPNYSEEKDVAWNDILHELATKFGSKFHGSSIKKVKTQWQNMKRIAREEISANGQMLQKYSRQSLQVCNILEMMKDGVPKVDNQNTNEVTMTANVEIKTECIDEEMDQPSCSSANNTTLSVGSEIQHNQANLNLNYTSTSISNSDQSFGNNAFEIAEKSFHKRNASVMTEPSCDTNNTCINKEMQDFVKYTEIEKQLKVEAMKEERQIIKAMRETAELNKIIAEQRLKHMLWIKKQEMA</sequence>
<evidence type="ECO:0000256" key="1">
    <source>
        <dbReference type="ARBA" id="ARBA00011764"/>
    </source>
</evidence>
<dbReference type="InterPro" id="IPR028002">
    <property type="entry name" value="Myb_DNA-bind_5"/>
</dbReference>